<dbReference type="EMBL" id="BJUG01000004">
    <property type="protein sequence ID" value="GEK36619.1"/>
    <property type="molecule type" value="Genomic_DNA"/>
</dbReference>
<dbReference type="GeneID" id="77487153"/>
<protein>
    <recommendedName>
        <fullName evidence="1">Insertion element IS150 protein InsJ-like helix-turn-helix domain-containing protein</fullName>
    </recommendedName>
</protein>
<name>A0A249SIM3_ENTTH</name>
<evidence type="ECO:0000259" key="1">
    <source>
        <dbReference type="Pfam" id="PF13518"/>
    </source>
</evidence>
<dbReference type="SUPFAM" id="SSF46689">
    <property type="entry name" value="Homeodomain-like"/>
    <property type="match status" value="1"/>
</dbReference>
<feature type="domain" description="Insertion element IS150 protein InsJ-like helix-turn-helix" evidence="1">
    <location>
        <begin position="12"/>
        <end position="62"/>
    </location>
</feature>
<proteinExistence type="predicted"/>
<gene>
    <name evidence="2" type="ORF">ETH01_09060</name>
</gene>
<comment type="caution">
    <text evidence="2">The sequence shown here is derived from an EMBL/GenBank/DDBJ whole genome shotgun (WGS) entry which is preliminary data.</text>
</comment>
<dbReference type="Pfam" id="PF13518">
    <property type="entry name" value="HTH_28"/>
    <property type="match status" value="1"/>
</dbReference>
<dbReference type="OrthoDB" id="9781005at2"/>
<dbReference type="KEGG" id="eth:CK496_05810"/>
<reference evidence="2 3" key="1">
    <citation type="submission" date="2019-07" db="EMBL/GenBank/DDBJ databases">
        <title>Whole genome shotgun sequence of Enterococcus thailandicus NBRC 101867.</title>
        <authorList>
            <person name="Hosoyama A."/>
            <person name="Uohara A."/>
            <person name="Ohji S."/>
            <person name="Ichikawa N."/>
        </authorList>
    </citation>
    <scope>NUCLEOTIDE SEQUENCE [LARGE SCALE GENOMIC DNA]</scope>
    <source>
        <strain evidence="2 3">NBRC 101867</strain>
    </source>
</reference>
<organism evidence="2 3">
    <name type="scientific">Enterococcus thailandicus</name>
    <dbReference type="NCBI Taxonomy" id="417368"/>
    <lineage>
        <taxon>Bacteria</taxon>
        <taxon>Bacillati</taxon>
        <taxon>Bacillota</taxon>
        <taxon>Bacilli</taxon>
        <taxon>Lactobacillales</taxon>
        <taxon>Enterococcaceae</taxon>
        <taxon>Enterococcus</taxon>
    </lineage>
</organism>
<dbReference type="Proteomes" id="UP000321361">
    <property type="component" value="Unassembled WGS sequence"/>
</dbReference>
<dbReference type="InterPro" id="IPR055247">
    <property type="entry name" value="InsJ-like_HTH"/>
</dbReference>
<dbReference type="AlphaFoldDB" id="A0A249SIM3"/>
<accession>A0A249SIM3</accession>
<evidence type="ECO:0000313" key="3">
    <source>
        <dbReference type="Proteomes" id="UP000321361"/>
    </source>
</evidence>
<dbReference type="RefSeq" id="WP_075492146.1">
    <property type="nucleotide sequence ID" value="NZ_BJUG01000004.1"/>
</dbReference>
<dbReference type="InterPro" id="IPR009057">
    <property type="entry name" value="Homeodomain-like_sf"/>
</dbReference>
<sequence length="92" mass="11010">MAKHNYYPETLKIQIVERLLEGESPSSLREEFNIPGRGTIYTWKKWYLNGEIHRLKASSGRPIEQELSISKVLEEKEKELELIKKFFSKERW</sequence>
<evidence type="ECO:0000313" key="2">
    <source>
        <dbReference type="EMBL" id="GEK36619.1"/>
    </source>
</evidence>